<comment type="caution">
    <text evidence="1">The sequence shown here is derived from an EMBL/GenBank/DDBJ whole genome shotgun (WGS) entry which is preliminary data.</text>
</comment>
<proteinExistence type="predicted"/>
<name>A0A2S5KLX8_9PROT</name>
<dbReference type="Pfam" id="PF14486">
    <property type="entry name" value="DUF4432"/>
    <property type="match status" value="1"/>
</dbReference>
<accession>A0A2S5KLX8</accession>
<gene>
    <name evidence="1" type="ORF">C4K68_22045</name>
</gene>
<reference evidence="1 2" key="1">
    <citation type="submission" date="2018-02" db="EMBL/GenBank/DDBJ databases">
        <title>novel marine gammaproteobacteria from coastal saline agro ecosystem.</title>
        <authorList>
            <person name="Krishnan R."/>
            <person name="Ramesh Kumar N."/>
        </authorList>
    </citation>
    <scope>NUCLEOTIDE SEQUENCE [LARGE SCALE GENOMIC DNA]</scope>
    <source>
        <strain evidence="1 2">228</strain>
    </source>
</reference>
<dbReference type="InterPro" id="IPR014718">
    <property type="entry name" value="GH-type_carb-bd"/>
</dbReference>
<protein>
    <submittedName>
        <fullName evidence="1">DUF4432 domain-containing protein</fullName>
    </submittedName>
</protein>
<dbReference type="GO" id="GO:0003824">
    <property type="term" value="F:catalytic activity"/>
    <property type="evidence" value="ECO:0007669"/>
    <property type="project" value="InterPro"/>
</dbReference>
<dbReference type="InterPro" id="IPR011013">
    <property type="entry name" value="Gal_mutarotase_sf_dom"/>
</dbReference>
<sequence>MMAETVFSCVLLDSALNLDVGDWSVEGAQLGLPEVPVKISKHRLHGGKQQGVDLLTLENGEMQISLIPTRGMSIYEVRCDGYRLGWQSPVKEVVNPAFINAEQRGGKGWLDGFNEMLVRCGFEWAGHPCEEDGMLYTLHGRAANLPASRVTVEIDLAPPYAIRVVALVRESTFKCCDLELQTTLTLEPGSRHFHIHDRLTNLGDYNQPFQLIYHGNYSSPFLEQDAQFLAPVKRVTPFNQRACEGLAQWQRYAGPTAGFDEEVFLLECYADEQHRTLALVHNAAADLGVSLAYRTDQLPYLTLWKNTDTVRQGYVTGVEPGTCYPYPRPFEREHGRLAVLAAGASREFELTYGLLMDEQEVGIARQQVEAIQNGHPCEVITHPPRAGS</sequence>
<dbReference type="SUPFAM" id="SSF74650">
    <property type="entry name" value="Galactose mutarotase-like"/>
    <property type="match status" value="1"/>
</dbReference>
<evidence type="ECO:0000313" key="2">
    <source>
        <dbReference type="Proteomes" id="UP000238196"/>
    </source>
</evidence>
<evidence type="ECO:0000313" key="1">
    <source>
        <dbReference type="EMBL" id="PPC75316.1"/>
    </source>
</evidence>
<dbReference type="GO" id="GO:0030246">
    <property type="term" value="F:carbohydrate binding"/>
    <property type="evidence" value="ECO:0007669"/>
    <property type="project" value="InterPro"/>
</dbReference>
<dbReference type="Gene3D" id="2.70.98.10">
    <property type="match status" value="1"/>
</dbReference>
<dbReference type="EMBL" id="PRLP01000106">
    <property type="protein sequence ID" value="PPC75316.1"/>
    <property type="molecule type" value="Genomic_DNA"/>
</dbReference>
<dbReference type="AlphaFoldDB" id="A0A2S5KLX8"/>
<organism evidence="1 2">
    <name type="scientific">Proteobacteria bacterium 228</name>
    <dbReference type="NCBI Taxonomy" id="2083153"/>
    <lineage>
        <taxon>Bacteria</taxon>
        <taxon>Pseudomonadati</taxon>
        <taxon>Pseudomonadota</taxon>
    </lineage>
</organism>
<dbReference type="InterPro" id="IPR027839">
    <property type="entry name" value="DUF4432"/>
</dbReference>
<dbReference type="Proteomes" id="UP000238196">
    <property type="component" value="Unassembled WGS sequence"/>
</dbReference>
<dbReference type="CDD" id="cd09023">
    <property type="entry name" value="Aldose_epim_Ec_c4013"/>
    <property type="match status" value="1"/>
</dbReference>
<dbReference type="OrthoDB" id="6183686at2"/>
<dbReference type="GO" id="GO:0005975">
    <property type="term" value="P:carbohydrate metabolic process"/>
    <property type="evidence" value="ECO:0007669"/>
    <property type="project" value="InterPro"/>
</dbReference>